<organism evidence="3 4">
    <name type="scientific">Letharia columbiana</name>
    <dbReference type="NCBI Taxonomy" id="112416"/>
    <lineage>
        <taxon>Eukaryota</taxon>
        <taxon>Fungi</taxon>
        <taxon>Dikarya</taxon>
        <taxon>Ascomycota</taxon>
        <taxon>Pezizomycotina</taxon>
        <taxon>Lecanoromycetes</taxon>
        <taxon>OSLEUM clade</taxon>
        <taxon>Lecanoromycetidae</taxon>
        <taxon>Lecanorales</taxon>
        <taxon>Lecanorineae</taxon>
        <taxon>Parmeliaceae</taxon>
        <taxon>Letharia</taxon>
    </lineage>
</organism>
<evidence type="ECO:0000256" key="1">
    <source>
        <dbReference type="SAM" id="MobiDB-lite"/>
    </source>
</evidence>
<name>A0A8H6FVH0_9LECA</name>
<feature type="compositionally biased region" description="Basic and acidic residues" evidence="1">
    <location>
        <begin position="172"/>
        <end position="190"/>
    </location>
</feature>
<keyword evidence="4" id="KW-1185">Reference proteome</keyword>
<dbReference type="GeneID" id="59287884"/>
<reference evidence="3 4" key="1">
    <citation type="journal article" date="2020" name="Genomics">
        <title>Complete, high-quality genomes from long-read metagenomic sequencing of two wolf lichen thalli reveals enigmatic genome architecture.</title>
        <authorList>
            <person name="McKenzie S.K."/>
            <person name="Walston R.F."/>
            <person name="Allen J.L."/>
        </authorList>
    </citation>
    <scope>NUCLEOTIDE SEQUENCE [LARGE SCALE GENOMIC DNA]</scope>
    <source>
        <strain evidence="3">WasteWater2</strain>
    </source>
</reference>
<dbReference type="AlphaFoldDB" id="A0A8H6FVH0"/>
<feature type="domain" description="NACHT-NTPase and P-loop NTPases N-terminal" evidence="2">
    <location>
        <begin position="15"/>
        <end position="118"/>
    </location>
</feature>
<feature type="compositionally biased region" description="Low complexity" evidence="1">
    <location>
        <begin position="227"/>
        <end position="243"/>
    </location>
</feature>
<dbReference type="EMBL" id="JACCJC010000024">
    <property type="protein sequence ID" value="KAF6235540.1"/>
    <property type="molecule type" value="Genomic_DNA"/>
</dbReference>
<evidence type="ECO:0000259" key="2">
    <source>
        <dbReference type="Pfam" id="PF17107"/>
    </source>
</evidence>
<feature type="region of interest" description="Disordered" evidence="1">
    <location>
        <begin position="170"/>
        <end position="195"/>
    </location>
</feature>
<dbReference type="RefSeq" id="XP_037164908.1">
    <property type="nucleotide sequence ID" value="XM_037308134.1"/>
</dbReference>
<comment type="caution">
    <text evidence="3">The sequence shown here is derived from an EMBL/GenBank/DDBJ whole genome shotgun (WGS) entry which is preliminary data.</text>
</comment>
<protein>
    <recommendedName>
        <fullName evidence="2">NACHT-NTPase and P-loop NTPases N-terminal domain-containing protein</fullName>
    </recommendedName>
</protein>
<feature type="region of interest" description="Disordered" evidence="1">
    <location>
        <begin position="224"/>
        <end position="256"/>
    </location>
</feature>
<sequence>MEGLSAAASSIAVVSLAVQLADSVKKLCDFWESIKEAPSDMKEISTDLELLSGVLTDIAYEAQHVGPNATLLASLDACSFKVKRLVTLLDEIEPGFASTSSRVRKWTAFKAVLKSGKLTKFQEALERLKGTLLLVQQNQNSTALPISRLGEEEITNLDTKRDAVGTAGDAAIVDHDELPPKPKLEEDPGENRTTMATRPTCRYFRDEVVCMDCWIYYERTGTRYQPSNDENSSENESSSSQGDSSEDEFSPFHIHF</sequence>
<accession>A0A8H6FVH0</accession>
<dbReference type="Pfam" id="PF17107">
    <property type="entry name" value="SesA"/>
    <property type="match status" value="1"/>
</dbReference>
<gene>
    <name evidence="3" type="ORF">HO173_006223</name>
</gene>
<dbReference type="Proteomes" id="UP000578531">
    <property type="component" value="Unassembled WGS sequence"/>
</dbReference>
<evidence type="ECO:0000313" key="4">
    <source>
        <dbReference type="Proteomes" id="UP000578531"/>
    </source>
</evidence>
<dbReference type="InterPro" id="IPR031352">
    <property type="entry name" value="SesA"/>
</dbReference>
<evidence type="ECO:0000313" key="3">
    <source>
        <dbReference type="EMBL" id="KAF6235540.1"/>
    </source>
</evidence>
<dbReference type="OrthoDB" id="3200163at2759"/>
<proteinExistence type="predicted"/>